<sequence length="288" mass="31600">MSDDSPDSPKPIKLEDLKVSTGSGAKPLSEIAKTLAGIGSHVNPAKNLAIRLQEQQDKFSDLLRPSKEAEALRKRFESLTQPSPAMRSILDQVEGQRRLLDSISKPDAGGLLTERAISAPRMPDFQMPRNPILDTNAQLAEIERKFESMLDVMTNAARIGNDIQAQATTFIGKFEEASSQTDSSAKKAILVGVFALVIATLSPFAPMVVDYFSPNRTVPAIEALTREVVSADRAASADNQKLIEALKERDDQATGRIVEEVRRRQDETNAILRELIETLKDRNVPANP</sequence>
<feature type="region of interest" description="Disordered" evidence="1">
    <location>
        <begin position="1"/>
        <end position="24"/>
    </location>
</feature>
<proteinExistence type="predicted"/>
<protein>
    <submittedName>
        <fullName evidence="2">Uncharacterized protein</fullName>
    </submittedName>
</protein>
<evidence type="ECO:0000313" key="3">
    <source>
        <dbReference type="Proteomes" id="UP000198894"/>
    </source>
</evidence>
<dbReference type="AlphaFoldDB" id="A0A1G9K562"/>
<name>A0A1G9K562_9HYPH</name>
<evidence type="ECO:0000313" key="2">
    <source>
        <dbReference type="EMBL" id="SDL44505.1"/>
    </source>
</evidence>
<dbReference type="EMBL" id="FNEE01000037">
    <property type="protein sequence ID" value="SDL44505.1"/>
    <property type="molecule type" value="Genomic_DNA"/>
</dbReference>
<gene>
    <name evidence="2" type="ORF">SAMN05428953_13731</name>
</gene>
<accession>A0A1G9K562</accession>
<dbReference type="Proteomes" id="UP000198894">
    <property type="component" value="Unassembled WGS sequence"/>
</dbReference>
<keyword evidence="3" id="KW-1185">Reference proteome</keyword>
<evidence type="ECO:0000256" key="1">
    <source>
        <dbReference type="SAM" id="MobiDB-lite"/>
    </source>
</evidence>
<organism evidence="2 3">
    <name type="scientific">Mesorhizobium muleiense</name>
    <dbReference type="NCBI Taxonomy" id="1004279"/>
    <lineage>
        <taxon>Bacteria</taxon>
        <taxon>Pseudomonadati</taxon>
        <taxon>Pseudomonadota</taxon>
        <taxon>Alphaproteobacteria</taxon>
        <taxon>Hyphomicrobiales</taxon>
        <taxon>Phyllobacteriaceae</taxon>
        <taxon>Mesorhizobium</taxon>
    </lineage>
</organism>
<dbReference type="RefSeq" id="WP_091600494.1">
    <property type="nucleotide sequence ID" value="NZ_FNEE01000037.1"/>
</dbReference>
<reference evidence="3" key="1">
    <citation type="submission" date="2016-10" db="EMBL/GenBank/DDBJ databases">
        <authorList>
            <person name="Varghese N."/>
            <person name="Submissions S."/>
        </authorList>
    </citation>
    <scope>NUCLEOTIDE SEQUENCE [LARGE SCALE GENOMIC DNA]</scope>
    <source>
        <strain evidence="3">CGMCC 1.11022</strain>
    </source>
</reference>